<dbReference type="Proteomes" id="UP001516351">
    <property type="component" value="Unassembled WGS sequence"/>
</dbReference>
<feature type="signal peptide" evidence="8">
    <location>
        <begin position="1"/>
        <end position="30"/>
    </location>
</feature>
<dbReference type="InterPro" id="IPR011118">
    <property type="entry name" value="Tannase/feruloyl_esterase"/>
</dbReference>
<evidence type="ECO:0000256" key="4">
    <source>
        <dbReference type="ARBA" id="ARBA00022729"/>
    </source>
</evidence>
<evidence type="ECO:0000256" key="6">
    <source>
        <dbReference type="ARBA" id="ARBA00022837"/>
    </source>
</evidence>
<evidence type="ECO:0000256" key="3">
    <source>
        <dbReference type="ARBA" id="ARBA00022723"/>
    </source>
</evidence>
<keyword evidence="7" id="KW-1015">Disulfide bond</keyword>
<reference evidence="9 10" key="1">
    <citation type="submission" date="2020-06" db="EMBL/GenBank/DDBJ databases">
        <title>Synonyms of Asaia species.</title>
        <authorList>
            <person name="Sombolestani A."/>
        </authorList>
    </citation>
    <scope>NUCLEOTIDE SEQUENCE [LARGE SCALE GENOMIC DNA]</scope>
    <source>
        <strain evidence="9 10">LMG 27047</strain>
    </source>
</reference>
<dbReference type="SUPFAM" id="SSF53474">
    <property type="entry name" value="alpha/beta-Hydrolases"/>
    <property type="match status" value="1"/>
</dbReference>
<keyword evidence="2" id="KW-0719">Serine esterase</keyword>
<comment type="caution">
    <text evidence="9">The sequence shown here is derived from an EMBL/GenBank/DDBJ whole genome shotgun (WGS) entry which is preliminary data.</text>
</comment>
<organism evidence="9 10">
    <name type="scientific">Asaia spathodeae</name>
    <dbReference type="NCBI Taxonomy" id="657016"/>
    <lineage>
        <taxon>Bacteria</taxon>
        <taxon>Pseudomonadati</taxon>
        <taxon>Pseudomonadota</taxon>
        <taxon>Alphaproteobacteria</taxon>
        <taxon>Acetobacterales</taxon>
        <taxon>Acetobacteraceae</taxon>
        <taxon>Asaia</taxon>
    </lineage>
</organism>
<dbReference type="Pfam" id="PF07519">
    <property type="entry name" value="Tannase"/>
    <property type="match status" value="2"/>
</dbReference>
<dbReference type="EMBL" id="JABXXV010000005">
    <property type="protein sequence ID" value="NVN47317.1"/>
    <property type="molecule type" value="Genomic_DNA"/>
</dbReference>
<dbReference type="InterPro" id="IPR029058">
    <property type="entry name" value="AB_hydrolase_fold"/>
</dbReference>
<sequence>MRQKEFLLLSAAGFVMTTLSFSLLSLPAFATPCSPALFQKIAPKGLHVLSANRARDRCEIEGTLLTSGQGAAQGEARFRAHFPDQWNAAFIMFGVGGFGGTLTPSANPADMQRADHEGYVTAITDTGHLSTQPVPAVDGSFATPQRGTEATAARVDYAWRATHQVAIALKSMSSSFYQKPIQHAIFDGCSNGGRQGLLEAARFPQDFDGIIAGAPFFTLRLMLGDLKVQQASLRAPGAQLNAQDLSLADSFALHECRPPGQAEKEALDTRSCHPHWAKLACKGETSTKEARTCLPSAKIDTLQAFFTDTLDPHGALVYPGFLPGYLAVTHALELQFADPQATPAISSQGWSLHHGPIEYQFDEQVFRFFIPGDPERPFLSPAWSSQGVVPSGSLAAYDEATADATLQDPATVRYYLAHGGHLLLYHGLGDPAISPRSTMALYDAVGASDHMRLFLIPGMGHCGGGAGPRSLDILGSLESWMTSERAPKALTEPDTASIAASP</sequence>
<proteinExistence type="inferred from homology"/>
<evidence type="ECO:0000256" key="7">
    <source>
        <dbReference type="ARBA" id="ARBA00023157"/>
    </source>
</evidence>
<comment type="similarity">
    <text evidence="1">Belongs to the tannase family.</text>
</comment>
<accession>A0ABX2P5V3</accession>
<keyword evidence="10" id="KW-1185">Reference proteome</keyword>
<feature type="chain" id="PRO_5045972053" evidence="8">
    <location>
        <begin position="31"/>
        <end position="502"/>
    </location>
</feature>
<evidence type="ECO:0000256" key="5">
    <source>
        <dbReference type="ARBA" id="ARBA00022801"/>
    </source>
</evidence>
<keyword evidence="5 9" id="KW-0378">Hydrolase</keyword>
<gene>
    <name evidence="9" type="ORF">HW542_10910</name>
</gene>
<protein>
    <submittedName>
        <fullName evidence="9">Tannase/feruloyl esterase family alpha/beta hydrolase</fullName>
    </submittedName>
</protein>
<evidence type="ECO:0000256" key="2">
    <source>
        <dbReference type="ARBA" id="ARBA00022487"/>
    </source>
</evidence>
<dbReference type="PANTHER" id="PTHR33938:SF15">
    <property type="entry name" value="FERULOYL ESTERASE B-RELATED"/>
    <property type="match status" value="1"/>
</dbReference>
<dbReference type="Gene3D" id="3.40.50.1820">
    <property type="entry name" value="alpha/beta hydrolase"/>
    <property type="match status" value="1"/>
</dbReference>
<dbReference type="PANTHER" id="PTHR33938">
    <property type="entry name" value="FERULOYL ESTERASE B-RELATED"/>
    <property type="match status" value="1"/>
</dbReference>
<name>A0ABX2P5V3_9PROT</name>
<dbReference type="RefSeq" id="WP_267312139.1">
    <property type="nucleotide sequence ID" value="NZ_JABXXV010000005.1"/>
</dbReference>
<evidence type="ECO:0000256" key="1">
    <source>
        <dbReference type="ARBA" id="ARBA00006249"/>
    </source>
</evidence>
<evidence type="ECO:0000313" key="10">
    <source>
        <dbReference type="Proteomes" id="UP001516351"/>
    </source>
</evidence>
<dbReference type="GO" id="GO:0016787">
    <property type="term" value="F:hydrolase activity"/>
    <property type="evidence" value="ECO:0007669"/>
    <property type="project" value="UniProtKB-KW"/>
</dbReference>
<evidence type="ECO:0000256" key="8">
    <source>
        <dbReference type="SAM" id="SignalP"/>
    </source>
</evidence>
<evidence type="ECO:0000313" key="9">
    <source>
        <dbReference type="EMBL" id="NVN47317.1"/>
    </source>
</evidence>
<keyword evidence="6" id="KW-0106">Calcium</keyword>
<keyword evidence="4 8" id="KW-0732">Signal</keyword>
<keyword evidence="3" id="KW-0479">Metal-binding</keyword>